<organism evidence="2 3">
    <name type="scientific">Thermoactinomyces intermedius</name>
    <dbReference type="NCBI Taxonomy" id="2024"/>
    <lineage>
        <taxon>Bacteria</taxon>
        <taxon>Bacillati</taxon>
        <taxon>Bacillota</taxon>
        <taxon>Bacilli</taxon>
        <taxon>Bacillales</taxon>
        <taxon>Thermoactinomycetaceae</taxon>
        <taxon>Thermoactinomyces</taxon>
    </lineage>
</organism>
<dbReference type="RefSeq" id="WP_181732912.1">
    <property type="nucleotide sequence ID" value="NZ_JACEIR010000014.1"/>
</dbReference>
<name>A0A8I1A5T9_THEIN</name>
<proteinExistence type="predicted"/>
<dbReference type="PROSITE" id="PS51257">
    <property type="entry name" value="PROKAR_LIPOPROTEIN"/>
    <property type="match status" value="1"/>
</dbReference>
<evidence type="ECO:0000256" key="1">
    <source>
        <dbReference type="SAM" id="SignalP"/>
    </source>
</evidence>
<feature type="chain" id="PRO_5034118925" evidence="1">
    <location>
        <begin position="22"/>
        <end position="68"/>
    </location>
</feature>
<gene>
    <name evidence="2" type="ORF">I8U20_13165</name>
</gene>
<evidence type="ECO:0000313" key="2">
    <source>
        <dbReference type="EMBL" id="MBH8596252.1"/>
    </source>
</evidence>
<keyword evidence="3" id="KW-1185">Reference proteome</keyword>
<comment type="caution">
    <text evidence="2">The sequence shown here is derived from an EMBL/GenBank/DDBJ whole genome shotgun (WGS) entry which is preliminary data.</text>
</comment>
<keyword evidence="1" id="KW-0732">Signal</keyword>
<feature type="signal peptide" evidence="1">
    <location>
        <begin position="1"/>
        <end position="21"/>
    </location>
</feature>
<evidence type="ECO:0000313" key="3">
    <source>
        <dbReference type="Proteomes" id="UP000633619"/>
    </source>
</evidence>
<reference evidence="2 3" key="1">
    <citation type="submission" date="2020-12" db="EMBL/GenBank/DDBJ databases">
        <title>WGS of Thermoactinomyces spp.</title>
        <authorList>
            <person name="Cheng K."/>
        </authorList>
    </citation>
    <scope>NUCLEOTIDE SEQUENCE [LARGE SCALE GENOMIC DNA]</scope>
    <source>
        <strain evidence="3">CICC 10671\DSM 43846</strain>
    </source>
</reference>
<accession>A0A8I1A5T9</accession>
<sequence length="68" mass="7816">MLKKVSMILVCTFLLTGVAGCSEEKMTNRGDLSAHVPCMEKKNITFEQRADGFYLSDDEWDKFIWFCS</sequence>
<dbReference type="EMBL" id="JAECVW010000012">
    <property type="protein sequence ID" value="MBH8596252.1"/>
    <property type="molecule type" value="Genomic_DNA"/>
</dbReference>
<dbReference type="Proteomes" id="UP000633619">
    <property type="component" value="Unassembled WGS sequence"/>
</dbReference>
<protein>
    <submittedName>
        <fullName evidence="2">Uncharacterized protein</fullName>
    </submittedName>
</protein>
<dbReference type="AlphaFoldDB" id="A0A8I1A5T9"/>